<feature type="transmembrane region" description="Helical" evidence="3">
    <location>
        <begin position="84"/>
        <end position="103"/>
    </location>
</feature>
<comment type="subcellular location">
    <subcellularLocation>
        <location evidence="2">Cell membrane</location>
        <topology evidence="2">Multi-pass membrane protein</topology>
    </subcellularLocation>
</comment>
<dbReference type="PIRSF" id="PIRSF016661">
    <property type="entry name" value="BioY"/>
    <property type="match status" value="1"/>
</dbReference>
<name>A0A928Z3T5_9CYAN</name>
<keyword evidence="3" id="KW-0812">Transmembrane</keyword>
<keyword evidence="3" id="KW-1133">Transmembrane helix</keyword>
<evidence type="ECO:0000256" key="3">
    <source>
        <dbReference type="SAM" id="Phobius"/>
    </source>
</evidence>
<comment type="similarity">
    <text evidence="1 2">Belongs to the BioY family.</text>
</comment>
<feature type="transmembrane region" description="Helical" evidence="3">
    <location>
        <begin position="134"/>
        <end position="155"/>
    </location>
</feature>
<evidence type="ECO:0000313" key="5">
    <source>
        <dbReference type="Proteomes" id="UP000625316"/>
    </source>
</evidence>
<comment type="caution">
    <text evidence="4">The sequence shown here is derived from an EMBL/GenBank/DDBJ whole genome shotgun (WGS) entry which is preliminary data.</text>
</comment>
<feature type="transmembrane region" description="Helical" evidence="3">
    <location>
        <begin position="12"/>
        <end position="34"/>
    </location>
</feature>
<dbReference type="Gene3D" id="1.10.1760.20">
    <property type="match status" value="1"/>
</dbReference>
<keyword evidence="5" id="KW-1185">Reference proteome</keyword>
<dbReference type="PANTHER" id="PTHR34295">
    <property type="entry name" value="BIOTIN TRANSPORTER BIOY"/>
    <property type="match status" value="1"/>
</dbReference>
<keyword evidence="2" id="KW-1003">Cell membrane</keyword>
<feature type="transmembrane region" description="Helical" evidence="3">
    <location>
        <begin position="175"/>
        <end position="200"/>
    </location>
</feature>
<dbReference type="GO" id="GO:0005886">
    <property type="term" value="C:plasma membrane"/>
    <property type="evidence" value="ECO:0007669"/>
    <property type="project" value="UniProtKB-SubCell"/>
</dbReference>
<dbReference type="GO" id="GO:0015225">
    <property type="term" value="F:biotin transmembrane transporter activity"/>
    <property type="evidence" value="ECO:0007669"/>
    <property type="project" value="UniProtKB-UniRule"/>
</dbReference>
<feature type="transmembrane region" description="Helical" evidence="3">
    <location>
        <begin position="109"/>
        <end position="127"/>
    </location>
</feature>
<evidence type="ECO:0000313" key="4">
    <source>
        <dbReference type="EMBL" id="MBE9029598.1"/>
    </source>
</evidence>
<dbReference type="Pfam" id="PF02632">
    <property type="entry name" value="BioY"/>
    <property type="match status" value="1"/>
</dbReference>
<evidence type="ECO:0000256" key="1">
    <source>
        <dbReference type="ARBA" id="ARBA00010692"/>
    </source>
</evidence>
<sequence>MFSFFIDRLSGLPRFIVVTLTELMWALTGLLLTIGGNFVQAAMLGIGLGQIPTYLLGVSYQIGAVLLIGCLAGRNAAVISQIAYLVLGLAGFQIFSQGGGIGYLGQPTFGYLLGFVPGAWLCGYLAFRAVPKLEWLVCCCMAGLVAIHATGITYLSVMHGLRLVPKDSLGLFAEIGIYSLQQLPGQIGVVCAVTVVAFLFRRAMFY</sequence>
<accession>A0A928Z3T5</accession>
<protein>
    <recommendedName>
        <fullName evidence="2">Biotin transporter</fullName>
    </recommendedName>
</protein>
<dbReference type="AlphaFoldDB" id="A0A928Z3T5"/>
<feature type="transmembrane region" description="Helical" evidence="3">
    <location>
        <begin position="54"/>
        <end position="72"/>
    </location>
</feature>
<keyword evidence="2" id="KW-0813">Transport</keyword>
<evidence type="ECO:0000256" key="2">
    <source>
        <dbReference type="PIRNR" id="PIRNR016661"/>
    </source>
</evidence>
<gene>
    <name evidence="4" type="ORF">IQ266_07630</name>
</gene>
<dbReference type="EMBL" id="JADEXQ010000018">
    <property type="protein sequence ID" value="MBE9029598.1"/>
    <property type="molecule type" value="Genomic_DNA"/>
</dbReference>
<dbReference type="Proteomes" id="UP000625316">
    <property type="component" value="Unassembled WGS sequence"/>
</dbReference>
<proteinExistence type="inferred from homology"/>
<organism evidence="4 5">
    <name type="scientific">Romeriopsis navalis LEGE 11480</name>
    <dbReference type="NCBI Taxonomy" id="2777977"/>
    <lineage>
        <taxon>Bacteria</taxon>
        <taxon>Bacillati</taxon>
        <taxon>Cyanobacteriota</taxon>
        <taxon>Cyanophyceae</taxon>
        <taxon>Leptolyngbyales</taxon>
        <taxon>Leptolyngbyaceae</taxon>
        <taxon>Romeriopsis</taxon>
        <taxon>Romeriopsis navalis</taxon>
    </lineage>
</organism>
<dbReference type="RefSeq" id="WP_264324414.1">
    <property type="nucleotide sequence ID" value="NZ_JADEXQ010000018.1"/>
</dbReference>
<reference evidence="4" key="1">
    <citation type="submission" date="2020-10" db="EMBL/GenBank/DDBJ databases">
        <authorList>
            <person name="Castelo-Branco R."/>
            <person name="Eusebio N."/>
            <person name="Adriana R."/>
            <person name="Vieira A."/>
            <person name="Brugerolle De Fraissinette N."/>
            <person name="Rezende De Castro R."/>
            <person name="Schneider M.P."/>
            <person name="Vasconcelos V."/>
            <person name="Leao P.N."/>
        </authorList>
    </citation>
    <scope>NUCLEOTIDE SEQUENCE</scope>
    <source>
        <strain evidence="4">LEGE 11480</strain>
    </source>
</reference>
<keyword evidence="2 3" id="KW-0472">Membrane</keyword>
<dbReference type="PANTHER" id="PTHR34295:SF1">
    <property type="entry name" value="BIOTIN TRANSPORTER BIOY"/>
    <property type="match status" value="1"/>
</dbReference>
<dbReference type="InterPro" id="IPR003784">
    <property type="entry name" value="BioY"/>
</dbReference>